<feature type="region of interest" description="Disordered" evidence="6">
    <location>
        <begin position="176"/>
        <end position="210"/>
    </location>
</feature>
<dbReference type="SMART" id="SM00066">
    <property type="entry name" value="GAL4"/>
    <property type="match status" value="1"/>
</dbReference>
<feature type="compositionally biased region" description="Low complexity" evidence="6">
    <location>
        <begin position="86"/>
        <end position="101"/>
    </location>
</feature>
<sequence length="729" mass="81148">MNDQPSPIHKVDDDTPPSPKRKKVRAKYAPKACVSCRRSKLKCSGENPCQRCLDSGKRCFYSEDQTAAEALQNLSRPTPVQPPLPALGSSSNGSASQSGNGMVRRSILPRHDVIERRASDASVLGLSMEARMARIEGMMESLIHDRSVAFTPRGSMERDEAMSVSESLYHAPLEPFNPQLASQRPSLSFPRDSPERIRHSMSATSPSSSADSVATIRVGPRSLAFPSPVDYAKYIDFYFADINPTHPCINEADFRARSERVLGARSIHPTDVCFLALNYIVFAVSDILVDATPPGVNSRPPGWQWFQLADELVGKRQLSGRSDLSLIQFLIWEAFYFSAADRPNAAYNVIGTACRLCFQFGLHLQSSWINCTPFQVHMRQRIFWTLFFTDRRISLSCGRPYGIRDVDIHVDQPSFIYDRVGTQHHAPAQLVLTSQDLVPDQTLPEQDVFRSANTFLACMIFWARLVGDIWDRVFAVSATKKGLENDVPVVLDARIKHWTEFVLPSIPLLPPDHAPELRHRRQHTLVHTRLNHLCLLVRRPQLLSLAYDATTARYCGDLALDTVQRIRPHSADARLPNSFRHCMAAALASALLPLCALLVRDLAPIGLAEQHPFYAEAWRDAMAVLHELAHSLPLARRVLDDYKDVAAVVGSAVQQVQMGGSVVGAVPQGVEDLFPYKCLDFGMQGRVGGTGGEESWGQQQQQQWSEGQGAEGWDAEILARETGWGVLWV</sequence>
<dbReference type="CDD" id="cd00067">
    <property type="entry name" value="GAL4"/>
    <property type="match status" value="1"/>
</dbReference>
<keyword evidence="4" id="KW-0804">Transcription</keyword>
<dbReference type="STRING" id="1448308.A0A2T2PCW8"/>
<feature type="domain" description="Zn(2)-C6 fungal-type" evidence="7">
    <location>
        <begin position="32"/>
        <end position="61"/>
    </location>
</feature>
<dbReference type="InterPro" id="IPR007219">
    <property type="entry name" value="XnlR_reg_dom"/>
</dbReference>
<dbReference type="InterPro" id="IPR051127">
    <property type="entry name" value="Fungal_SecMet_Regulators"/>
</dbReference>
<accession>A0A2T2PCW8</accession>
<dbReference type="GO" id="GO:0000435">
    <property type="term" value="P:positive regulation of transcription from RNA polymerase II promoter by galactose"/>
    <property type="evidence" value="ECO:0007669"/>
    <property type="project" value="TreeGrafter"/>
</dbReference>
<keyword evidence="2" id="KW-0805">Transcription regulation</keyword>
<dbReference type="GO" id="GO:0000978">
    <property type="term" value="F:RNA polymerase II cis-regulatory region sequence-specific DNA binding"/>
    <property type="evidence" value="ECO:0007669"/>
    <property type="project" value="TreeGrafter"/>
</dbReference>
<dbReference type="SMART" id="SM00906">
    <property type="entry name" value="Fungal_trans"/>
    <property type="match status" value="1"/>
</dbReference>
<organism evidence="8 9">
    <name type="scientific">Corynespora cassiicola Philippines</name>
    <dbReference type="NCBI Taxonomy" id="1448308"/>
    <lineage>
        <taxon>Eukaryota</taxon>
        <taxon>Fungi</taxon>
        <taxon>Dikarya</taxon>
        <taxon>Ascomycota</taxon>
        <taxon>Pezizomycotina</taxon>
        <taxon>Dothideomycetes</taxon>
        <taxon>Pleosporomycetidae</taxon>
        <taxon>Pleosporales</taxon>
        <taxon>Corynesporascaceae</taxon>
        <taxon>Corynespora</taxon>
    </lineage>
</organism>
<reference evidence="8 9" key="1">
    <citation type="journal article" date="2018" name="Front. Microbiol.">
        <title>Genome-Wide Analysis of Corynespora cassiicola Leaf Fall Disease Putative Effectors.</title>
        <authorList>
            <person name="Lopez D."/>
            <person name="Ribeiro S."/>
            <person name="Label P."/>
            <person name="Fumanal B."/>
            <person name="Venisse J.S."/>
            <person name="Kohler A."/>
            <person name="de Oliveira R.R."/>
            <person name="Labutti K."/>
            <person name="Lipzen A."/>
            <person name="Lail K."/>
            <person name="Bauer D."/>
            <person name="Ohm R.A."/>
            <person name="Barry K.W."/>
            <person name="Spatafora J."/>
            <person name="Grigoriev I.V."/>
            <person name="Martin F.M."/>
            <person name="Pujade-Renaud V."/>
        </authorList>
    </citation>
    <scope>NUCLEOTIDE SEQUENCE [LARGE SCALE GENOMIC DNA]</scope>
    <source>
        <strain evidence="8 9">Philippines</strain>
    </source>
</reference>
<keyword evidence="1" id="KW-0479">Metal-binding</keyword>
<evidence type="ECO:0000256" key="3">
    <source>
        <dbReference type="ARBA" id="ARBA00023125"/>
    </source>
</evidence>
<dbReference type="Gene3D" id="4.10.240.10">
    <property type="entry name" value="Zn(2)-C6 fungal-type DNA-binding domain"/>
    <property type="match status" value="1"/>
</dbReference>
<dbReference type="Pfam" id="PF00172">
    <property type="entry name" value="Zn_clus"/>
    <property type="match status" value="1"/>
</dbReference>
<feature type="compositionally biased region" description="Low complexity" evidence="6">
    <location>
        <begin position="200"/>
        <end position="210"/>
    </location>
</feature>
<evidence type="ECO:0000259" key="7">
    <source>
        <dbReference type="PROSITE" id="PS50048"/>
    </source>
</evidence>
<dbReference type="InterPro" id="IPR001138">
    <property type="entry name" value="Zn2Cys6_DnaBD"/>
</dbReference>
<evidence type="ECO:0000256" key="4">
    <source>
        <dbReference type="ARBA" id="ARBA00023163"/>
    </source>
</evidence>
<feature type="region of interest" description="Disordered" evidence="6">
    <location>
        <begin position="1"/>
        <end position="27"/>
    </location>
</feature>
<gene>
    <name evidence="8" type="ORF">BS50DRAFT_671616</name>
</gene>
<evidence type="ECO:0000256" key="5">
    <source>
        <dbReference type="ARBA" id="ARBA00023242"/>
    </source>
</evidence>
<dbReference type="GO" id="GO:0006351">
    <property type="term" value="P:DNA-templated transcription"/>
    <property type="evidence" value="ECO:0007669"/>
    <property type="project" value="InterPro"/>
</dbReference>
<dbReference type="PROSITE" id="PS50048">
    <property type="entry name" value="ZN2_CY6_FUNGAL_2"/>
    <property type="match status" value="1"/>
</dbReference>
<evidence type="ECO:0000256" key="2">
    <source>
        <dbReference type="ARBA" id="ARBA00023015"/>
    </source>
</evidence>
<evidence type="ECO:0000256" key="1">
    <source>
        <dbReference type="ARBA" id="ARBA00022723"/>
    </source>
</evidence>
<proteinExistence type="predicted"/>
<dbReference type="OrthoDB" id="3266505at2759"/>
<dbReference type="GO" id="GO:0005634">
    <property type="term" value="C:nucleus"/>
    <property type="evidence" value="ECO:0007669"/>
    <property type="project" value="TreeGrafter"/>
</dbReference>
<dbReference type="SUPFAM" id="SSF57701">
    <property type="entry name" value="Zn2/Cys6 DNA-binding domain"/>
    <property type="match status" value="1"/>
</dbReference>
<dbReference type="GO" id="GO:0000981">
    <property type="term" value="F:DNA-binding transcription factor activity, RNA polymerase II-specific"/>
    <property type="evidence" value="ECO:0007669"/>
    <property type="project" value="InterPro"/>
</dbReference>
<dbReference type="PROSITE" id="PS00463">
    <property type="entry name" value="ZN2_CY6_FUNGAL_1"/>
    <property type="match status" value="1"/>
</dbReference>
<feature type="compositionally biased region" description="Low complexity" evidence="6">
    <location>
        <begin position="695"/>
        <end position="710"/>
    </location>
</feature>
<evidence type="ECO:0000256" key="6">
    <source>
        <dbReference type="SAM" id="MobiDB-lite"/>
    </source>
</evidence>
<dbReference type="Proteomes" id="UP000240883">
    <property type="component" value="Unassembled WGS sequence"/>
</dbReference>
<evidence type="ECO:0000313" key="9">
    <source>
        <dbReference type="Proteomes" id="UP000240883"/>
    </source>
</evidence>
<keyword evidence="5" id="KW-0539">Nucleus</keyword>
<dbReference type="EMBL" id="KZ678128">
    <property type="protein sequence ID" value="PSN75475.1"/>
    <property type="molecule type" value="Genomic_DNA"/>
</dbReference>
<keyword evidence="3" id="KW-0238">DNA-binding</keyword>
<evidence type="ECO:0000313" key="8">
    <source>
        <dbReference type="EMBL" id="PSN75475.1"/>
    </source>
</evidence>
<dbReference type="AlphaFoldDB" id="A0A2T2PCW8"/>
<name>A0A2T2PCW8_CORCC</name>
<dbReference type="PANTHER" id="PTHR47424">
    <property type="entry name" value="REGULATORY PROTEIN GAL4"/>
    <property type="match status" value="1"/>
</dbReference>
<feature type="region of interest" description="Disordered" evidence="6">
    <location>
        <begin position="690"/>
        <end position="710"/>
    </location>
</feature>
<dbReference type="InterPro" id="IPR036864">
    <property type="entry name" value="Zn2-C6_fun-type_DNA-bd_sf"/>
</dbReference>
<feature type="region of interest" description="Disordered" evidence="6">
    <location>
        <begin position="73"/>
        <end position="101"/>
    </location>
</feature>
<dbReference type="GO" id="GO:0008270">
    <property type="term" value="F:zinc ion binding"/>
    <property type="evidence" value="ECO:0007669"/>
    <property type="project" value="InterPro"/>
</dbReference>
<protein>
    <recommendedName>
        <fullName evidence="7">Zn(2)-C6 fungal-type domain-containing protein</fullName>
    </recommendedName>
</protein>
<dbReference type="Pfam" id="PF04082">
    <property type="entry name" value="Fungal_trans"/>
    <property type="match status" value="1"/>
</dbReference>
<keyword evidence="9" id="KW-1185">Reference proteome</keyword>
<dbReference type="CDD" id="cd12148">
    <property type="entry name" value="fungal_TF_MHR"/>
    <property type="match status" value="1"/>
</dbReference>
<dbReference type="PANTHER" id="PTHR47424:SF3">
    <property type="entry name" value="REGULATORY PROTEIN GAL4"/>
    <property type="match status" value="1"/>
</dbReference>